<name>A0A085W682_9BACT</name>
<dbReference type="GO" id="GO:0003677">
    <property type="term" value="F:DNA binding"/>
    <property type="evidence" value="ECO:0007669"/>
    <property type="project" value="InterPro"/>
</dbReference>
<evidence type="ECO:0000313" key="3">
    <source>
        <dbReference type="Proteomes" id="UP000028725"/>
    </source>
</evidence>
<dbReference type="STRING" id="394096.DB31_2788"/>
<accession>A0A085W682</accession>
<dbReference type="PANTHER" id="PTHR30298:SF0">
    <property type="entry name" value="PROTEIN YBFL-RELATED"/>
    <property type="match status" value="1"/>
</dbReference>
<comment type="caution">
    <text evidence="2">The sequence shown here is derived from an EMBL/GenBank/DDBJ whole genome shotgun (WGS) entry which is preliminary data.</text>
</comment>
<dbReference type="InterPro" id="IPR051698">
    <property type="entry name" value="Transposase_11-like"/>
</dbReference>
<dbReference type="InterPro" id="IPR002559">
    <property type="entry name" value="Transposase_11"/>
</dbReference>
<sequence length="414" mass="46088">MSGLGGQQRRVLQHARLPWDEGVKDPRGARGRRHEHLGLLGLVVAAFAVGKKGLKQAAHLAQDVGARTRKRLGLPLAVAGSTLWRLLTKQLPQGLSQTLKAQVERELKNPRTPRLPLPMGVVSLDGKSLWTTHQGEVKGLQAVANDEAGRELWSLGALRAVLTSVVAAPCLDMEFISAKEGESPAFRQLLPRVVQAYGEHFGVVTADAGLTAAPNAALVRQLGKHYCLGLKANQPTLHEYAVQALADKQCAARARTEQRAHGKTVVRELWTHALKEGEVDFPGARMLLLVRQQHWGDDGSCEQEYRYFVTSLDTTLFNYKQLLRLVRVHWGIENRHHWTLDMVLGEDARQPCRPTRTALEVVAWLRALAFNLLSFFRARLPPEGRYLVEWARACEVLRDSLVHGRRQQTLLPAA</sequence>
<dbReference type="Pfam" id="PF01609">
    <property type="entry name" value="DDE_Tnp_1"/>
    <property type="match status" value="1"/>
</dbReference>
<dbReference type="NCBIfam" id="NF033564">
    <property type="entry name" value="transpos_ISAs1"/>
    <property type="match status" value="1"/>
</dbReference>
<dbReference type="PANTHER" id="PTHR30298">
    <property type="entry name" value="H REPEAT-ASSOCIATED PREDICTED TRANSPOSASE"/>
    <property type="match status" value="1"/>
</dbReference>
<reference evidence="2 3" key="1">
    <citation type="submission" date="2014-04" db="EMBL/GenBank/DDBJ databases">
        <title>Genome assembly of Hyalangium minutum DSM 14724.</title>
        <authorList>
            <person name="Sharma G."/>
            <person name="Subramanian S."/>
        </authorList>
    </citation>
    <scope>NUCLEOTIDE SEQUENCE [LARGE SCALE GENOMIC DNA]</scope>
    <source>
        <strain evidence="2 3">DSM 14724</strain>
    </source>
</reference>
<organism evidence="2 3">
    <name type="scientific">Hyalangium minutum</name>
    <dbReference type="NCBI Taxonomy" id="394096"/>
    <lineage>
        <taxon>Bacteria</taxon>
        <taxon>Pseudomonadati</taxon>
        <taxon>Myxococcota</taxon>
        <taxon>Myxococcia</taxon>
        <taxon>Myxococcales</taxon>
        <taxon>Cystobacterineae</taxon>
        <taxon>Archangiaceae</taxon>
        <taxon>Hyalangium</taxon>
    </lineage>
</organism>
<gene>
    <name evidence="2" type="ORF">DB31_2788</name>
</gene>
<dbReference type="Proteomes" id="UP000028725">
    <property type="component" value="Unassembled WGS sequence"/>
</dbReference>
<dbReference type="InterPro" id="IPR012337">
    <property type="entry name" value="RNaseH-like_sf"/>
</dbReference>
<proteinExistence type="predicted"/>
<evidence type="ECO:0000259" key="1">
    <source>
        <dbReference type="Pfam" id="PF01609"/>
    </source>
</evidence>
<dbReference type="SUPFAM" id="SSF53098">
    <property type="entry name" value="Ribonuclease H-like"/>
    <property type="match status" value="1"/>
</dbReference>
<dbReference type="RefSeq" id="WP_169787140.1">
    <property type="nucleotide sequence ID" value="NZ_JMCB01000018.1"/>
</dbReference>
<protein>
    <recommendedName>
        <fullName evidence="1">Transposase IS4-like domain-containing protein</fullName>
    </recommendedName>
</protein>
<dbReference type="InterPro" id="IPR047647">
    <property type="entry name" value="ISAs1_transpos"/>
</dbReference>
<dbReference type="GO" id="GO:0006313">
    <property type="term" value="P:DNA transposition"/>
    <property type="evidence" value="ECO:0007669"/>
    <property type="project" value="InterPro"/>
</dbReference>
<dbReference type="EMBL" id="JMCB01000018">
    <property type="protein sequence ID" value="KFE63195.1"/>
    <property type="molecule type" value="Genomic_DNA"/>
</dbReference>
<dbReference type="GO" id="GO:0004803">
    <property type="term" value="F:transposase activity"/>
    <property type="evidence" value="ECO:0007669"/>
    <property type="project" value="InterPro"/>
</dbReference>
<dbReference type="AlphaFoldDB" id="A0A085W682"/>
<evidence type="ECO:0000313" key="2">
    <source>
        <dbReference type="EMBL" id="KFE63195.1"/>
    </source>
</evidence>
<feature type="domain" description="Transposase IS4-like" evidence="1">
    <location>
        <begin position="121"/>
        <end position="368"/>
    </location>
</feature>
<keyword evidence="3" id="KW-1185">Reference proteome</keyword>